<name>A0ABM7T6I1_9CLOT</name>
<keyword evidence="3" id="KW-1185">Reference proteome</keyword>
<dbReference type="EMBL" id="AP024849">
    <property type="protein sequence ID" value="BCZ46960.1"/>
    <property type="molecule type" value="Genomic_DNA"/>
</dbReference>
<gene>
    <name evidence="2" type="ORF">psyc5s11_30270</name>
</gene>
<dbReference type="InterPro" id="IPR056111">
    <property type="entry name" value="DUF7694"/>
</dbReference>
<accession>A0ABM7T6I1</accession>
<protein>
    <recommendedName>
        <fullName evidence="1">DUF7694 domain-containing protein</fullName>
    </recommendedName>
</protein>
<proteinExistence type="predicted"/>
<dbReference type="Pfam" id="PF24746">
    <property type="entry name" value="DUF7694"/>
    <property type="match status" value="1"/>
</dbReference>
<reference evidence="3" key="1">
    <citation type="submission" date="2021-07" db="EMBL/GenBank/DDBJ databases">
        <title>Complete genome sequencing of a Clostridium isolate.</title>
        <authorList>
            <person name="Ueki A."/>
            <person name="Tonouchi A."/>
        </authorList>
    </citation>
    <scope>NUCLEOTIDE SEQUENCE [LARGE SCALE GENOMIC DNA]</scope>
    <source>
        <strain evidence="3">C5S11</strain>
    </source>
</reference>
<evidence type="ECO:0000313" key="3">
    <source>
        <dbReference type="Proteomes" id="UP000824633"/>
    </source>
</evidence>
<organism evidence="2 3">
    <name type="scientific">Clostridium gelidum</name>
    <dbReference type="NCBI Taxonomy" id="704125"/>
    <lineage>
        <taxon>Bacteria</taxon>
        <taxon>Bacillati</taxon>
        <taxon>Bacillota</taxon>
        <taxon>Clostridia</taxon>
        <taxon>Eubacteriales</taxon>
        <taxon>Clostridiaceae</taxon>
        <taxon>Clostridium</taxon>
    </lineage>
</organism>
<dbReference type="RefSeq" id="WP_224033355.1">
    <property type="nucleotide sequence ID" value="NZ_AP024849.1"/>
</dbReference>
<sequence>MKDLSYLNEYRVKLKDNFIGDEHNGVFKLRVSGSPVCIIASDGMGWEHISVSHNNRIPSWETMNKVKEMFFEDDEVVMQLHPSKEDYINNFNYCLHLWRPIGKEIPTPPKILV</sequence>
<feature type="domain" description="DUF7694" evidence="1">
    <location>
        <begin position="38"/>
        <end position="100"/>
    </location>
</feature>
<evidence type="ECO:0000259" key="1">
    <source>
        <dbReference type="Pfam" id="PF24746"/>
    </source>
</evidence>
<dbReference type="Proteomes" id="UP000824633">
    <property type="component" value="Chromosome"/>
</dbReference>
<evidence type="ECO:0000313" key="2">
    <source>
        <dbReference type="EMBL" id="BCZ46960.1"/>
    </source>
</evidence>